<reference evidence="1" key="1">
    <citation type="submission" date="2024-09" db="EMBL/GenBank/DDBJ databases">
        <title>Black Yeasts Isolated from many extreme environments.</title>
        <authorList>
            <person name="Coleine C."/>
            <person name="Stajich J.E."/>
            <person name="Selbmann L."/>
        </authorList>
    </citation>
    <scope>NUCLEOTIDE SEQUENCE</scope>
    <source>
        <strain evidence="1">CCFEE 5737</strain>
    </source>
</reference>
<comment type="caution">
    <text evidence="1">The sequence shown here is derived from an EMBL/GenBank/DDBJ whole genome shotgun (WGS) entry which is preliminary data.</text>
</comment>
<organism evidence="1 2">
    <name type="scientific">Coniosporium uncinatum</name>
    <dbReference type="NCBI Taxonomy" id="93489"/>
    <lineage>
        <taxon>Eukaryota</taxon>
        <taxon>Fungi</taxon>
        <taxon>Dikarya</taxon>
        <taxon>Ascomycota</taxon>
        <taxon>Pezizomycotina</taxon>
        <taxon>Dothideomycetes</taxon>
        <taxon>Dothideomycetes incertae sedis</taxon>
        <taxon>Coniosporium</taxon>
    </lineage>
</organism>
<keyword evidence="2" id="KW-1185">Reference proteome</keyword>
<sequence>MDFDPEQLNAFVGKPALHLPTPALVLSKPTIERNTTRLLDDVKKANISFRCHVKTLKCGEVTRLMLGGDGVHKKVVASTLREIRGLLPLAREGIVEEALYGLPCRPSALPELDRLSRDVGIQIMIDHEAHVDMCEEYNSRTGRSEPWSVFIKVDMGSKRAGAPLDSPRLKELVRRAEGSDAVRICGFYCHAGHSYDCKTTDAAASVLHEEVNAAHEAADMMSSQDPVCISFGATPTAHVVSSLSASLPARVNLELHAGNFPANDLQQLSTGSIQPSDLAVRVLAEIVSVYPERNEAIINAGTIALAKETSQFPGYANLVDAPHWNAGRLSQEHGILVCSEEQKEDASKAFKIGQRVFLNVQHACITSANYGWYAVVDEQDVVREIWYPWRGW</sequence>
<proteinExistence type="predicted"/>
<accession>A0ACC3D4X3</accession>
<evidence type="ECO:0000313" key="1">
    <source>
        <dbReference type="EMBL" id="KAK3061898.1"/>
    </source>
</evidence>
<gene>
    <name evidence="1" type="ORF">LTS18_005218</name>
</gene>
<dbReference type="Proteomes" id="UP001186974">
    <property type="component" value="Unassembled WGS sequence"/>
</dbReference>
<protein>
    <submittedName>
        <fullName evidence="1">Uncharacterized protein</fullName>
    </submittedName>
</protein>
<name>A0ACC3D4X3_9PEZI</name>
<dbReference type="EMBL" id="JAWDJW010007572">
    <property type="protein sequence ID" value="KAK3061898.1"/>
    <property type="molecule type" value="Genomic_DNA"/>
</dbReference>
<evidence type="ECO:0000313" key="2">
    <source>
        <dbReference type="Proteomes" id="UP001186974"/>
    </source>
</evidence>